<sequence>MQHAGYQWTIRPSGEDWLWEIRDHGNGGLVREGLAPSRAVAAALVIRTLARGSVEPMRHQDLAA</sequence>
<organism evidence="1 2">
    <name type="scientific">Brevundimonas alba</name>
    <dbReference type="NCBI Taxonomy" id="74314"/>
    <lineage>
        <taxon>Bacteria</taxon>
        <taxon>Pseudomonadati</taxon>
        <taxon>Pseudomonadota</taxon>
        <taxon>Alphaproteobacteria</taxon>
        <taxon>Caulobacterales</taxon>
        <taxon>Caulobacteraceae</taxon>
        <taxon>Brevundimonas</taxon>
    </lineage>
</organism>
<dbReference type="AlphaFoldDB" id="A0A7X5YJC1"/>
<protein>
    <recommendedName>
        <fullName evidence="3">DUF1508 domain-containing protein</fullName>
    </recommendedName>
</protein>
<evidence type="ECO:0008006" key="3">
    <source>
        <dbReference type="Google" id="ProtNLM"/>
    </source>
</evidence>
<evidence type="ECO:0000313" key="1">
    <source>
        <dbReference type="EMBL" id="NJC41021.1"/>
    </source>
</evidence>
<gene>
    <name evidence="1" type="ORF">GGQ87_001279</name>
</gene>
<comment type="caution">
    <text evidence="1">The sequence shown here is derived from an EMBL/GenBank/DDBJ whole genome shotgun (WGS) entry which is preliminary data.</text>
</comment>
<accession>A0A7X5YJC1</accession>
<dbReference type="Proteomes" id="UP000587415">
    <property type="component" value="Unassembled WGS sequence"/>
</dbReference>
<dbReference type="EMBL" id="JAATJM010000001">
    <property type="protein sequence ID" value="NJC41021.1"/>
    <property type="molecule type" value="Genomic_DNA"/>
</dbReference>
<reference evidence="1 2" key="1">
    <citation type="submission" date="2020-03" db="EMBL/GenBank/DDBJ databases">
        <title>Genomic Encyclopedia of Type Strains, Phase IV (KMG-IV): sequencing the most valuable type-strain genomes for metagenomic binning, comparative biology and taxonomic classification.</title>
        <authorList>
            <person name="Goeker M."/>
        </authorList>
    </citation>
    <scope>NUCLEOTIDE SEQUENCE [LARGE SCALE GENOMIC DNA]</scope>
    <source>
        <strain evidence="1 2">DSM 4736</strain>
    </source>
</reference>
<evidence type="ECO:0000313" key="2">
    <source>
        <dbReference type="Proteomes" id="UP000587415"/>
    </source>
</evidence>
<dbReference type="RefSeq" id="WP_168045852.1">
    <property type="nucleotide sequence ID" value="NZ_JAATJM010000001.1"/>
</dbReference>
<name>A0A7X5YJC1_9CAUL</name>
<keyword evidence="2" id="KW-1185">Reference proteome</keyword>
<proteinExistence type="predicted"/>